<dbReference type="PANTHER" id="PTHR43767:SF8">
    <property type="entry name" value="LONG-CHAIN-FATTY-ACID--COA LIGASE"/>
    <property type="match status" value="1"/>
</dbReference>
<dbReference type="PANTHER" id="PTHR43767">
    <property type="entry name" value="LONG-CHAIN-FATTY-ACID--COA LIGASE"/>
    <property type="match status" value="1"/>
</dbReference>
<comment type="caution">
    <text evidence="3">The sequence shown here is derived from an EMBL/GenBank/DDBJ whole genome shotgun (WGS) entry which is preliminary data.</text>
</comment>
<accession>A0ABS0AIT4</accession>
<dbReference type="PROSITE" id="PS00455">
    <property type="entry name" value="AMP_BINDING"/>
    <property type="match status" value="1"/>
</dbReference>
<dbReference type="InterPro" id="IPR050237">
    <property type="entry name" value="ATP-dep_AMP-bd_enzyme"/>
</dbReference>
<dbReference type="InterPro" id="IPR042099">
    <property type="entry name" value="ANL_N_sf"/>
</dbReference>
<reference evidence="3 4" key="1">
    <citation type="submission" date="2012-09" db="EMBL/GenBank/DDBJ databases">
        <title>Genome Sequence of alkane-degrading Bacterium Alcanivorax venustensis ISO4.</title>
        <authorList>
            <person name="Lai Q."/>
            <person name="Shao Z."/>
        </authorList>
    </citation>
    <scope>NUCLEOTIDE SEQUENCE [LARGE SCALE GENOMIC DNA]</scope>
    <source>
        <strain evidence="3 4">ISO4</strain>
    </source>
</reference>
<protein>
    <submittedName>
        <fullName evidence="3">Long-chain acyl-CoA synthetase-like protein</fullName>
    </submittedName>
</protein>
<keyword evidence="4" id="KW-1185">Reference proteome</keyword>
<dbReference type="RefSeq" id="WP_194855972.1">
    <property type="nucleotide sequence ID" value="NZ_ARXR01000012.1"/>
</dbReference>
<name>A0ABS0AIT4_9GAMM</name>
<feature type="domain" description="AMP-dependent synthetase/ligase" evidence="2">
    <location>
        <begin position="9"/>
        <end position="326"/>
    </location>
</feature>
<dbReference type="SUPFAM" id="SSF56801">
    <property type="entry name" value="Acetyl-CoA synthetase-like"/>
    <property type="match status" value="1"/>
</dbReference>
<evidence type="ECO:0000313" key="4">
    <source>
        <dbReference type="Proteomes" id="UP000644441"/>
    </source>
</evidence>
<dbReference type="Pfam" id="PF23562">
    <property type="entry name" value="AMP-binding_C_3"/>
    <property type="match status" value="1"/>
</dbReference>
<dbReference type="Gene3D" id="3.30.300.30">
    <property type="match status" value="1"/>
</dbReference>
<dbReference type="Gene3D" id="3.40.50.12780">
    <property type="entry name" value="N-terminal domain of ligase-like"/>
    <property type="match status" value="1"/>
</dbReference>
<dbReference type="Proteomes" id="UP000644441">
    <property type="component" value="Unassembled WGS sequence"/>
</dbReference>
<proteinExistence type="predicted"/>
<dbReference type="InterPro" id="IPR000873">
    <property type="entry name" value="AMP-dep_synth/lig_dom"/>
</dbReference>
<evidence type="ECO:0000259" key="2">
    <source>
        <dbReference type="Pfam" id="PF00501"/>
    </source>
</evidence>
<dbReference type="InterPro" id="IPR045851">
    <property type="entry name" value="AMP-bd_C_sf"/>
</dbReference>
<keyword evidence="1" id="KW-0436">Ligase</keyword>
<organism evidence="3 4">
    <name type="scientific">Alloalcanivorax venustensis ISO4</name>
    <dbReference type="NCBI Taxonomy" id="1177184"/>
    <lineage>
        <taxon>Bacteria</taxon>
        <taxon>Pseudomonadati</taxon>
        <taxon>Pseudomonadota</taxon>
        <taxon>Gammaproteobacteria</taxon>
        <taxon>Oceanospirillales</taxon>
        <taxon>Alcanivoracaceae</taxon>
        <taxon>Alloalcanivorax</taxon>
    </lineage>
</organism>
<sequence>MTWLLNRLAEHARQRPQAVALESADEQINFSDLCRRVRSLAEKLRTARVRRVALSGGNNPAWVIADLAAQALGIPVVPVPPFFSDQQRQHLLRSAGLDAVYDSDNQALTLTGITPATAESGLAKITFTSGSTGTPKGVRLTDDMVQRTVTALATALAPHAGHRHLALLPLATLLENVAGVYVPLWLGARVLLPDLPSLGFTGSSQLNPRQLLGGLQQWRPHSLILVPELLRVLVAMADAGVPIPESLQFIAVGGGKIDPVLLGRARDHGLPVYEGYGLSECGSVVALNLPGADRPGSVGRILPQARARIDDQGEIHIRGTVMRGYLDQPAGDEWPTGDLGHLDSDGFLHVHGRRKNLLITTFGRNVNPEWVESAFQSCSGIRSIIVQGDGEPRLSAVVVPMENTTLEQINEQIETVNRRLPDYARVAALTLADQPFTADNGLATANGRPRRDAIAERYPPKSAISISHSYA</sequence>
<gene>
    <name evidence="3" type="ORF">ISO4_01772</name>
</gene>
<evidence type="ECO:0000256" key="1">
    <source>
        <dbReference type="ARBA" id="ARBA00022598"/>
    </source>
</evidence>
<dbReference type="Pfam" id="PF00501">
    <property type="entry name" value="AMP-binding"/>
    <property type="match status" value="1"/>
</dbReference>
<dbReference type="InterPro" id="IPR020845">
    <property type="entry name" value="AMP-binding_CS"/>
</dbReference>
<dbReference type="EMBL" id="ARXR01000012">
    <property type="protein sequence ID" value="MBF5053170.1"/>
    <property type="molecule type" value="Genomic_DNA"/>
</dbReference>
<evidence type="ECO:0000313" key="3">
    <source>
        <dbReference type="EMBL" id="MBF5053170.1"/>
    </source>
</evidence>